<keyword evidence="1" id="KW-1133">Transmembrane helix</keyword>
<gene>
    <name evidence="2" type="ORF">Bca52824_028975</name>
</gene>
<comment type="caution">
    <text evidence="2">The sequence shown here is derived from an EMBL/GenBank/DDBJ whole genome shotgun (WGS) entry which is preliminary data.</text>
</comment>
<reference evidence="2 3" key="1">
    <citation type="submission" date="2020-02" db="EMBL/GenBank/DDBJ databases">
        <authorList>
            <person name="Ma Q."/>
            <person name="Huang Y."/>
            <person name="Song X."/>
            <person name="Pei D."/>
        </authorList>
    </citation>
    <scope>NUCLEOTIDE SEQUENCE [LARGE SCALE GENOMIC DNA]</scope>
    <source>
        <strain evidence="2">Sxm20200214</strain>
        <tissue evidence="2">Leaf</tissue>
    </source>
</reference>
<sequence>MDSLEEEVKTKVVATRVRPKNLSGTKIETAPPSSVLDAGGASGRRRRGLRLYAVMLAPFFLFFTSVSSLNRCFSILTIAFVIAAGSPRRQPVAVSRNAWLFPYGSGFTGPNLLWGVPQSIVTFNVCNCSAAPTCFNHSAVLPTSESTSFSRLSRSVLHKSDPPLSPTCVGSGLSLKPHILLLSPPPRCISLALKRRSKPTLLSPPGLSRLYANRRTLSVVLSGHRFAQQVS</sequence>
<evidence type="ECO:0000313" key="2">
    <source>
        <dbReference type="EMBL" id="KAG2309227.1"/>
    </source>
</evidence>
<feature type="transmembrane region" description="Helical" evidence="1">
    <location>
        <begin position="51"/>
        <end position="69"/>
    </location>
</feature>
<organism evidence="2 3">
    <name type="scientific">Brassica carinata</name>
    <name type="common">Ethiopian mustard</name>
    <name type="synonym">Abyssinian cabbage</name>
    <dbReference type="NCBI Taxonomy" id="52824"/>
    <lineage>
        <taxon>Eukaryota</taxon>
        <taxon>Viridiplantae</taxon>
        <taxon>Streptophyta</taxon>
        <taxon>Embryophyta</taxon>
        <taxon>Tracheophyta</taxon>
        <taxon>Spermatophyta</taxon>
        <taxon>Magnoliopsida</taxon>
        <taxon>eudicotyledons</taxon>
        <taxon>Gunneridae</taxon>
        <taxon>Pentapetalae</taxon>
        <taxon>rosids</taxon>
        <taxon>malvids</taxon>
        <taxon>Brassicales</taxon>
        <taxon>Brassicaceae</taxon>
        <taxon>Brassiceae</taxon>
        <taxon>Brassica</taxon>
    </lineage>
</organism>
<keyword evidence="1" id="KW-0812">Transmembrane</keyword>
<accession>A0A8X7VD54</accession>
<dbReference type="Proteomes" id="UP000886595">
    <property type="component" value="Unassembled WGS sequence"/>
</dbReference>
<name>A0A8X7VD54_BRACI</name>
<protein>
    <submittedName>
        <fullName evidence="2">Uncharacterized protein</fullName>
    </submittedName>
</protein>
<dbReference type="EMBL" id="JAAMPC010000006">
    <property type="protein sequence ID" value="KAG2309227.1"/>
    <property type="molecule type" value="Genomic_DNA"/>
</dbReference>
<keyword evidence="3" id="KW-1185">Reference proteome</keyword>
<dbReference type="AlphaFoldDB" id="A0A8X7VD54"/>
<evidence type="ECO:0000313" key="3">
    <source>
        <dbReference type="Proteomes" id="UP000886595"/>
    </source>
</evidence>
<keyword evidence="1" id="KW-0472">Membrane</keyword>
<evidence type="ECO:0000256" key="1">
    <source>
        <dbReference type="SAM" id="Phobius"/>
    </source>
</evidence>
<proteinExistence type="predicted"/>